<comment type="caution">
    <text evidence="1">The sequence shown here is derived from an EMBL/GenBank/DDBJ whole genome shotgun (WGS) entry which is preliminary data.</text>
</comment>
<dbReference type="RefSeq" id="WP_323983648.1">
    <property type="nucleotide sequence ID" value="NZ_JAYKBW010000010.1"/>
</dbReference>
<evidence type="ECO:0000313" key="2">
    <source>
        <dbReference type="Proteomes" id="UP001311730"/>
    </source>
</evidence>
<evidence type="ECO:0008006" key="3">
    <source>
        <dbReference type="Google" id="ProtNLM"/>
    </source>
</evidence>
<dbReference type="Proteomes" id="UP001311730">
    <property type="component" value="Unassembled WGS sequence"/>
</dbReference>
<sequence length="300" mass="35208">MKKVFLLYGICLCLFACREQSGKEQQRITILQDSIKTTSAEDVEEKDITVDPQLVKIITEALQRVDTLYKGEDLTYSYIYSDTLPISETIIKVGKFFDQQPYVVVNSTWEDRLIEVYKIEQNHTFRKKFFYISSWMEFARDSIFDANGDGINDLSITWSGTGALNYNPTYIYLFDPKTETFSERYEFENADFFPKEQVVRGVQTGFSGVAGLYKYKWIEGQWVAQEYIYPDYISNGKYFIRTQKEGPYPSRKDGELLHKIPEEYLGLKDLSWFLMYDTDSELPFLQQTLEERKMEGNKVK</sequence>
<evidence type="ECO:0000313" key="1">
    <source>
        <dbReference type="EMBL" id="MEB3075466.1"/>
    </source>
</evidence>
<dbReference type="EMBL" id="JAYKBW010000010">
    <property type="protein sequence ID" value="MEB3075466.1"/>
    <property type="molecule type" value="Genomic_DNA"/>
</dbReference>
<gene>
    <name evidence="1" type="ORF">VJJ08_09170</name>
</gene>
<name>A0ABU5Z919_9FLAO</name>
<dbReference type="NCBIfam" id="NF047539">
    <property type="entry name" value="XAC2610_fam"/>
    <property type="match status" value="1"/>
</dbReference>
<reference evidence="1 2" key="1">
    <citation type="submission" date="2023-12" db="EMBL/GenBank/DDBJ databases">
        <title>Genomic sequences of Capnocytophaga and Parvimonas strains.</title>
        <authorList>
            <person name="Watt R.M."/>
            <person name="Wang M."/>
            <person name="Yang T."/>
            <person name="Tong W.M."/>
        </authorList>
    </citation>
    <scope>NUCLEOTIDE SEQUENCE [LARGE SCALE GENOMIC DNA]</scope>
    <source>
        <strain evidence="1 2">CCUG 13096</strain>
    </source>
</reference>
<dbReference type="InterPro" id="IPR058087">
    <property type="entry name" value="XAC2610_dom"/>
</dbReference>
<keyword evidence="2" id="KW-1185">Reference proteome</keyword>
<accession>A0ABU5Z919</accession>
<proteinExistence type="predicted"/>
<protein>
    <recommendedName>
        <fullName evidence="3">FG-GAP repeat protein</fullName>
    </recommendedName>
</protein>
<organism evidence="1 2">
    <name type="scientific">Capnocytophaga gingivalis</name>
    <dbReference type="NCBI Taxonomy" id="1017"/>
    <lineage>
        <taxon>Bacteria</taxon>
        <taxon>Pseudomonadati</taxon>
        <taxon>Bacteroidota</taxon>
        <taxon>Flavobacteriia</taxon>
        <taxon>Flavobacteriales</taxon>
        <taxon>Flavobacteriaceae</taxon>
        <taxon>Capnocytophaga</taxon>
    </lineage>
</organism>